<evidence type="ECO:0000259" key="3">
    <source>
        <dbReference type="PROSITE" id="PS50090"/>
    </source>
</evidence>
<dbReference type="OrthoDB" id="608866at2759"/>
<dbReference type="RefSeq" id="XP_001415671.1">
    <property type="nucleotide sequence ID" value="XM_001415634.1"/>
</dbReference>
<evidence type="ECO:0000256" key="1">
    <source>
        <dbReference type="ARBA" id="ARBA00023242"/>
    </source>
</evidence>
<dbReference type="EMBL" id="CP000581">
    <property type="protein sequence ID" value="ABO93963.1"/>
    <property type="molecule type" value="Genomic_DNA"/>
</dbReference>
<feature type="compositionally biased region" description="Acidic residues" evidence="2">
    <location>
        <begin position="359"/>
        <end position="377"/>
    </location>
</feature>
<dbReference type="Gene3D" id="1.10.246.220">
    <property type="match status" value="1"/>
</dbReference>
<dbReference type="KEGG" id="olu:OSTLU_23972"/>
<feature type="domain" description="HTH myb-type" evidence="4">
    <location>
        <begin position="538"/>
        <end position="594"/>
    </location>
</feature>
<dbReference type="SMART" id="SM00717">
    <property type="entry name" value="SANT"/>
    <property type="match status" value="1"/>
</dbReference>
<dbReference type="SUPFAM" id="SSF46689">
    <property type="entry name" value="Homeodomain-like"/>
    <property type="match status" value="1"/>
</dbReference>
<dbReference type="InterPro" id="IPR001005">
    <property type="entry name" value="SANT/Myb"/>
</dbReference>
<dbReference type="Gramene" id="ABO93963">
    <property type="protein sequence ID" value="ABO93963"/>
    <property type="gene ID" value="OSTLU_23972"/>
</dbReference>
<keyword evidence="1" id="KW-0539">Nucleus</keyword>
<dbReference type="PANTHER" id="PTHR46734:SF1">
    <property type="entry name" value="TELOMERIC REPEAT-BINDING FACTOR 1"/>
    <property type="match status" value="1"/>
</dbReference>
<dbReference type="Proteomes" id="UP000001568">
    <property type="component" value="Chromosome 1"/>
</dbReference>
<keyword evidence="6" id="KW-1185">Reference proteome</keyword>
<feature type="compositionally biased region" description="Acidic residues" evidence="2">
    <location>
        <begin position="388"/>
        <end position="401"/>
    </location>
</feature>
<reference evidence="5 6" key="1">
    <citation type="journal article" date="2007" name="Proc. Natl. Acad. Sci. U.S.A.">
        <title>The tiny eukaryote Ostreococcus provides genomic insights into the paradox of plankton speciation.</title>
        <authorList>
            <person name="Palenik B."/>
            <person name="Grimwood J."/>
            <person name="Aerts A."/>
            <person name="Rouze P."/>
            <person name="Salamov A."/>
            <person name="Putnam N."/>
            <person name="Dupont C."/>
            <person name="Jorgensen R."/>
            <person name="Derelle E."/>
            <person name="Rombauts S."/>
            <person name="Zhou K."/>
            <person name="Otillar R."/>
            <person name="Merchant S.S."/>
            <person name="Podell S."/>
            <person name="Gaasterland T."/>
            <person name="Napoli C."/>
            <person name="Gendler K."/>
            <person name="Manuell A."/>
            <person name="Tai V."/>
            <person name="Vallon O."/>
            <person name="Piganeau G."/>
            <person name="Jancek S."/>
            <person name="Heijde M."/>
            <person name="Jabbari K."/>
            <person name="Bowler C."/>
            <person name="Lohr M."/>
            <person name="Robbens S."/>
            <person name="Werner G."/>
            <person name="Dubchak I."/>
            <person name="Pazour G.J."/>
            <person name="Ren Q."/>
            <person name="Paulsen I."/>
            <person name="Delwiche C."/>
            <person name="Schmutz J."/>
            <person name="Rokhsar D."/>
            <person name="Van de Peer Y."/>
            <person name="Moreau H."/>
            <person name="Grigoriev I.V."/>
        </authorList>
    </citation>
    <scope>NUCLEOTIDE SEQUENCE [LARGE SCALE GENOMIC DNA]</scope>
    <source>
        <strain evidence="5 6">CCE9901</strain>
    </source>
</reference>
<dbReference type="CDD" id="cd11660">
    <property type="entry name" value="SANT_TRF"/>
    <property type="match status" value="1"/>
</dbReference>
<dbReference type="PANTHER" id="PTHR46734">
    <property type="entry name" value="TELOMERIC REPEAT-BINDING FACTOR 1 TERF1"/>
    <property type="match status" value="1"/>
</dbReference>
<evidence type="ECO:0000313" key="6">
    <source>
        <dbReference type="Proteomes" id="UP000001568"/>
    </source>
</evidence>
<accession>A4RS33</accession>
<feature type="region of interest" description="Disordered" evidence="2">
    <location>
        <begin position="276"/>
        <end position="306"/>
    </location>
</feature>
<gene>
    <name evidence="5" type="ORF">OSTLU_23972</name>
</gene>
<evidence type="ECO:0000256" key="2">
    <source>
        <dbReference type="SAM" id="MobiDB-lite"/>
    </source>
</evidence>
<sequence length="629" mass="70454">MATMATRDARATARPTRDAMLWTIEELASAGVDATTLRNLLPVGLAGEGARAARARKRVRHFFLLSASIAAIEGAEGEETEKSLEAHRDAMARARDACFQEDDGDEEDLIGEDTEAFRAYVKAAERAIEVLGMREACEGLDERRSARDETPRDAVRRVVEEWKDALLGVHGRDVDEHLDRIEDAWTRKAADRYHRLCEVEEWDEPSRALVKKALELLRAELCGKATTLTTVQEHLANSYYVPSRAKPGFTLGKRDDGVREWVDVGARGVKRRAETNADAFVSSPSTKRVHSEETSPAKPRSSPGRLGALLSKTISWVRKSVDAPAFIKSPFGKSPLGKSSRITASQTIDDVEERRTDEVETLEDDTPPSEHESEEEIMPTQVPTGSYTDEDDEDEDEDEDKDKDPEPSPTQVHTGSYTDEDDEDDDEDEDEDPEPSPAPTEPSPAPTQTIQPAPLKRQGKVYPKAQRLVSVRAAHARSPLTGSDDEYDEIEIEATPGNYLVPRVNRLQPVKTSVKQSPTRKRKYERQTTRRAPGRPKNWTPEEETALIEGVEKFGSGKWKTILADDARGKNVFAANARTNVDLAKKWYHLRPSHLSNMWRQHEQDQEIVARQEKPKLDYIIDAILEGSH</sequence>
<proteinExistence type="predicted"/>
<feature type="compositionally biased region" description="Acidic residues" evidence="2">
    <location>
        <begin position="418"/>
        <end position="434"/>
    </location>
</feature>
<dbReference type="GeneID" id="4999811"/>
<feature type="region of interest" description="Disordered" evidence="2">
    <location>
        <begin position="511"/>
        <end position="541"/>
    </location>
</feature>
<dbReference type="InterPro" id="IPR017930">
    <property type="entry name" value="Myb_dom"/>
</dbReference>
<dbReference type="InterPro" id="IPR052450">
    <property type="entry name" value="TRBD-Containing_Protein"/>
</dbReference>
<protein>
    <submittedName>
        <fullName evidence="5">Uncharacterized protein</fullName>
    </submittedName>
</protein>
<dbReference type="Pfam" id="PF00249">
    <property type="entry name" value="Myb_DNA-binding"/>
    <property type="match status" value="1"/>
</dbReference>
<organism evidence="5 6">
    <name type="scientific">Ostreococcus lucimarinus (strain CCE9901)</name>
    <dbReference type="NCBI Taxonomy" id="436017"/>
    <lineage>
        <taxon>Eukaryota</taxon>
        <taxon>Viridiplantae</taxon>
        <taxon>Chlorophyta</taxon>
        <taxon>Mamiellophyceae</taxon>
        <taxon>Mamiellales</taxon>
        <taxon>Bathycoccaceae</taxon>
        <taxon>Ostreococcus</taxon>
    </lineage>
</organism>
<dbReference type="AlphaFoldDB" id="A4RS33"/>
<feature type="region of interest" description="Disordered" evidence="2">
    <location>
        <begin position="327"/>
        <end position="488"/>
    </location>
</feature>
<dbReference type="HOGENOM" id="CLU_435055_0_0_1"/>
<feature type="domain" description="Myb-like" evidence="3">
    <location>
        <begin position="531"/>
        <end position="591"/>
    </location>
</feature>
<feature type="compositionally biased region" description="Pro residues" evidence="2">
    <location>
        <begin position="435"/>
        <end position="445"/>
    </location>
</feature>
<name>A4RS33_OSTLU</name>
<dbReference type="InterPro" id="IPR009057">
    <property type="entry name" value="Homeodomain-like_sf"/>
</dbReference>
<evidence type="ECO:0000259" key="4">
    <source>
        <dbReference type="PROSITE" id="PS51294"/>
    </source>
</evidence>
<evidence type="ECO:0000313" key="5">
    <source>
        <dbReference type="EMBL" id="ABO93963.1"/>
    </source>
</evidence>
<dbReference type="PROSITE" id="PS51294">
    <property type="entry name" value="HTH_MYB"/>
    <property type="match status" value="1"/>
</dbReference>
<dbReference type="PROSITE" id="PS50090">
    <property type="entry name" value="MYB_LIKE"/>
    <property type="match status" value="1"/>
</dbReference>